<evidence type="ECO:0000259" key="1">
    <source>
        <dbReference type="SMART" id="SM00829"/>
    </source>
</evidence>
<protein>
    <recommendedName>
        <fullName evidence="1">Enoyl reductase (ER) domain-containing protein</fullName>
    </recommendedName>
</protein>
<dbReference type="InterPro" id="IPR020843">
    <property type="entry name" value="ER"/>
</dbReference>
<dbReference type="AlphaFoldDB" id="A0A512B1G1"/>
<evidence type="ECO:0000313" key="2">
    <source>
        <dbReference type="EMBL" id="GEO05824.1"/>
    </source>
</evidence>
<reference evidence="2 3" key="1">
    <citation type="submission" date="2019-07" db="EMBL/GenBank/DDBJ databases">
        <title>Whole genome shotgun sequence of Adhaeribacter aerolatus NBRC 106133.</title>
        <authorList>
            <person name="Hosoyama A."/>
            <person name="Uohara A."/>
            <person name="Ohji S."/>
            <person name="Ichikawa N."/>
        </authorList>
    </citation>
    <scope>NUCLEOTIDE SEQUENCE [LARGE SCALE GENOMIC DNA]</scope>
    <source>
        <strain evidence="2 3">NBRC 106133</strain>
    </source>
</reference>
<dbReference type="SUPFAM" id="SSF51735">
    <property type="entry name" value="NAD(P)-binding Rossmann-fold domains"/>
    <property type="match status" value="1"/>
</dbReference>
<dbReference type="SUPFAM" id="SSF50129">
    <property type="entry name" value="GroES-like"/>
    <property type="match status" value="1"/>
</dbReference>
<keyword evidence="3" id="KW-1185">Reference proteome</keyword>
<dbReference type="PANTHER" id="PTHR44013">
    <property type="entry name" value="ZINC-TYPE ALCOHOL DEHYDROGENASE-LIKE PROTEIN C16A3.02C"/>
    <property type="match status" value="1"/>
</dbReference>
<name>A0A512B1G1_9BACT</name>
<proteinExistence type="predicted"/>
<dbReference type="Proteomes" id="UP000321532">
    <property type="component" value="Unassembled WGS sequence"/>
</dbReference>
<dbReference type="SMART" id="SM00829">
    <property type="entry name" value="PKS_ER"/>
    <property type="match status" value="1"/>
</dbReference>
<comment type="caution">
    <text evidence="2">The sequence shown here is derived from an EMBL/GenBank/DDBJ whole genome shotgun (WGS) entry which is preliminary data.</text>
</comment>
<dbReference type="EMBL" id="BJYS01000027">
    <property type="protein sequence ID" value="GEO05824.1"/>
    <property type="molecule type" value="Genomic_DNA"/>
</dbReference>
<dbReference type="Gene3D" id="3.90.180.10">
    <property type="entry name" value="Medium-chain alcohol dehydrogenases, catalytic domain"/>
    <property type="match status" value="1"/>
</dbReference>
<gene>
    <name evidence="2" type="ORF">AAE02nite_34880</name>
</gene>
<dbReference type="InterPro" id="IPR011032">
    <property type="entry name" value="GroES-like_sf"/>
</dbReference>
<dbReference type="InterPro" id="IPR036291">
    <property type="entry name" value="NAD(P)-bd_dom_sf"/>
</dbReference>
<feature type="domain" description="Enoyl reductase (ER)" evidence="1">
    <location>
        <begin position="3"/>
        <end position="240"/>
    </location>
</feature>
<dbReference type="InterPro" id="IPR052733">
    <property type="entry name" value="Chloroplast_QOR"/>
</dbReference>
<dbReference type="GO" id="GO:0016491">
    <property type="term" value="F:oxidoreductase activity"/>
    <property type="evidence" value="ECO:0007669"/>
    <property type="project" value="InterPro"/>
</dbReference>
<organism evidence="2 3">
    <name type="scientific">Adhaeribacter aerolatus</name>
    <dbReference type="NCBI Taxonomy" id="670289"/>
    <lineage>
        <taxon>Bacteria</taxon>
        <taxon>Pseudomonadati</taxon>
        <taxon>Bacteroidota</taxon>
        <taxon>Cytophagia</taxon>
        <taxon>Cytophagales</taxon>
        <taxon>Hymenobacteraceae</taxon>
        <taxon>Adhaeribacter</taxon>
    </lineage>
</organism>
<dbReference type="Gene3D" id="3.40.50.720">
    <property type="entry name" value="NAD(P)-binding Rossmann-like Domain"/>
    <property type="match status" value="1"/>
</dbReference>
<evidence type="ECO:0000313" key="3">
    <source>
        <dbReference type="Proteomes" id="UP000321532"/>
    </source>
</evidence>
<dbReference type="Pfam" id="PF13602">
    <property type="entry name" value="ADH_zinc_N_2"/>
    <property type="match status" value="1"/>
</dbReference>
<sequence>MEGVGKDVTLLKMGDQVFGSTGMAFGTYAAYKSLPENGVLALKPQNITHQEAAVIPFGGLTALHFLKKAHIKSGQKVLIYGASGAVGTAAIQLAKYFGAHVTGVWSTANLELVKALGADHVIDYTQEDFTQNGITYDVIFDTVDKSLFSPGLKLLNERGILILGAAGLSKMLQGLWVSLTSTRKVITGVISEKAEDLIFLKELIEAGKLKPVIDRTYILAHMAEAHKYVEKGHKKGNVAITIN</sequence>
<dbReference type="PANTHER" id="PTHR44013:SF1">
    <property type="entry name" value="ZINC-TYPE ALCOHOL DEHYDROGENASE-LIKE PROTEIN C16A3.02C"/>
    <property type="match status" value="1"/>
</dbReference>
<dbReference type="CDD" id="cd08267">
    <property type="entry name" value="MDR1"/>
    <property type="match status" value="1"/>
</dbReference>
<accession>A0A512B1G1</accession>